<evidence type="ECO:0000313" key="2">
    <source>
        <dbReference type="Proteomes" id="UP000285120"/>
    </source>
</evidence>
<protein>
    <submittedName>
        <fullName evidence="1">Flagellar biosynthesis protein</fullName>
    </submittedName>
</protein>
<reference evidence="1 2" key="1">
    <citation type="submission" date="2018-09" db="EMBL/GenBank/DDBJ databases">
        <title>Genomic Encyclopedia of Archaeal and Bacterial Type Strains, Phase II (KMG-II): from individual species to whole genera.</title>
        <authorList>
            <person name="Goeker M."/>
        </authorList>
    </citation>
    <scope>NUCLEOTIDE SEQUENCE [LARGE SCALE GENOMIC DNA]</scope>
    <source>
        <strain evidence="1 2">DSM 17008</strain>
    </source>
</reference>
<keyword evidence="2" id="KW-1185">Reference proteome</keyword>
<dbReference type="Pfam" id="PF01312">
    <property type="entry name" value="Bac_export_2"/>
    <property type="match status" value="1"/>
</dbReference>
<dbReference type="PANTHER" id="PTHR30531">
    <property type="entry name" value="FLAGELLAR BIOSYNTHETIC PROTEIN FLHB"/>
    <property type="match status" value="1"/>
</dbReference>
<accession>A0A419V669</accession>
<keyword evidence="1" id="KW-0966">Cell projection</keyword>
<dbReference type="GO" id="GO:0005886">
    <property type="term" value="C:plasma membrane"/>
    <property type="evidence" value="ECO:0007669"/>
    <property type="project" value="TreeGrafter"/>
</dbReference>
<dbReference type="AlphaFoldDB" id="A0A419V669"/>
<keyword evidence="1" id="KW-0969">Cilium</keyword>
<dbReference type="GO" id="GO:0009306">
    <property type="term" value="P:protein secretion"/>
    <property type="evidence" value="ECO:0007669"/>
    <property type="project" value="InterPro"/>
</dbReference>
<name>A0A419V669_9BACL</name>
<comment type="caution">
    <text evidence="1">The sequence shown here is derived from an EMBL/GenBank/DDBJ whole genome shotgun (WGS) entry which is preliminary data.</text>
</comment>
<keyword evidence="1" id="KW-0282">Flagellum</keyword>
<dbReference type="EMBL" id="RAPK01000007">
    <property type="protein sequence ID" value="RKD75387.1"/>
    <property type="molecule type" value="Genomic_DNA"/>
</dbReference>
<sequence>MNSREPEAKKMAAALKYDPALWQSPVLKAKGKGKTAEEIMALAEANGIPVQKDPMLVEMLAQLEVNQTIPEELYEVVAEVFSFLYRLDRQSYTKK</sequence>
<dbReference type="Proteomes" id="UP000285120">
    <property type="component" value="Unassembled WGS sequence"/>
</dbReference>
<evidence type="ECO:0000313" key="1">
    <source>
        <dbReference type="EMBL" id="RKD75387.1"/>
    </source>
</evidence>
<dbReference type="OrthoDB" id="5244399at2"/>
<dbReference type="Gene3D" id="3.40.1690.10">
    <property type="entry name" value="secretion proteins EscU"/>
    <property type="match status" value="1"/>
</dbReference>
<dbReference type="PANTHER" id="PTHR30531:SF12">
    <property type="entry name" value="FLAGELLAR BIOSYNTHETIC PROTEIN FLHB"/>
    <property type="match status" value="1"/>
</dbReference>
<gene>
    <name evidence="1" type="ORF">ATL39_1086</name>
</gene>
<organism evidence="1 2">
    <name type="scientific">Sinobaca qinghaiensis</name>
    <dbReference type="NCBI Taxonomy" id="342944"/>
    <lineage>
        <taxon>Bacteria</taxon>
        <taxon>Bacillati</taxon>
        <taxon>Bacillota</taxon>
        <taxon>Bacilli</taxon>
        <taxon>Bacillales</taxon>
        <taxon>Sporolactobacillaceae</taxon>
        <taxon>Sinobaca</taxon>
    </lineage>
</organism>
<dbReference type="InterPro" id="IPR006135">
    <property type="entry name" value="T3SS_substrate_exporter"/>
</dbReference>
<dbReference type="SUPFAM" id="SSF160544">
    <property type="entry name" value="EscU C-terminal domain-like"/>
    <property type="match status" value="1"/>
</dbReference>
<proteinExistence type="predicted"/>
<dbReference type="InterPro" id="IPR029025">
    <property type="entry name" value="T3SS_substrate_exporter_C"/>
</dbReference>
<dbReference type="RefSeq" id="WP_120192269.1">
    <property type="nucleotide sequence ID" value="NZ_RAPK01000007.1"/>
</dbReference>